<comment type="subcellular location">
    <subcellularLocation>
        <location evidence="1">Cell membrane</location>
        <topology evidence="1">Multi-pass membrane protein</topology>
    </subcellularLocation>
</comment>
<dbReference type="FunFam" id="1.20.1250.20:FF:000011">
    <property type="entry name" value="MFS multidrug transporter, putative"/>
    <property type="match status" value="1"/>
</dbReference>
<feature type="region of interest" description="Disordered" evidence="8">
    <location>
        <begin position="1"/>
        <end position="21"/>
    </location>
</feature>
<keyword evidence="6 9" id="KW-0472">Membrane</keyword>
<dbReference type="PANTHER" id="PTHR23502">
    <property type="entry name" value="MAJOR FACILITATOR SUPERFAMILY"/>
    <property type="match status" value="1"/>
</dbReference>
<reference evidence="11" key="2">
    <citation type="submission" date="2023-05" db="EMBL/GenBank/DDBJ databases">
        <authorList>
            <consortium name="Lawrence Berkeley National Laboratory"/>
            <person name="Steindorff A."/>
            <person name="Hensen N."/>
            <person name="Bonometti L."/>
            <person name="Westerberg I."/>
            <person name="Brannstrom I.O."/>
            <person name="Guillou S."/>
            <person name="Cros-Aarteil S."/>
            <person name="Calhoun S."/>
            <person name="Haridas S."/>
            <person name="Kuo A."/>
            <person name="Mondo S."/>
            <person name="Pangilinan J."/>
            <person name="Riley R."/>
            <person name="Labutti K."/>
            <person name="Andreopoulos B."/>
            <person name="Lipzen A."/>
            <person name="Chen C."/>
            <person name="Yanf M."/>
            <person name="Daum C."/>
            <person name="Ng V."/>
            <person name="Clum A."/>
            <person name="Ohm R."/>
            <person name="Martin F."/>
            <person name="Silar P."/>
            <person name="Natvig D."/>
            <person name="Lalanne C."/>
            <person name="Gautier V."/>
            <person name="Ament-Velasquez S.L."/>
            <person name="Kruys A."/>
            <person name="Hutchinson M.I."/>
            <person name="Powell A.J."/>
            <person name="Barry K."/>
            <person name="Miller A.N."/>
            <person name="Grigoriev I.V."/>
            <person name="Debuchy R."/>
            <person name="Gladieux P."/>
            <person name="Thoren M.H."/>
            <person name="Johannesson H."/>
        </authorList>
    </citation>
    <scope>NUCLEOTIDE SEQUENCE</scope>
    <source>
        <strain evidence="11">CBS 532.94</strain>
    </source>
</reference>
<feature type="transmembrane region" description="Helical" evidence="9">
    <location>
        <begin position="419"/>
        <end position="440"/>
    </location>
</feature>
<feature type="transmembrane region" description="Helical" evidence="9">
    <location>
        <begin position="312"/>
        <end position="338"/>
    </location>
</feature>
<protein>
    <submittedName>
        <fullName evidence="11">MFS transporter</fullName>
    </submittedName>
</protein>
<organism evidence="11 12">
    <name type="scientific">Achaetomium macrosporum</name>
    <dbReference type="NCBI Taxonomy" id="79813"/>
    <lineage>
        <taxon>Eukaryota</taxon>
        <taxon>Fungi</taxon>
        <taxon>Dikarya</taxon>
        <taxon>Ascomycota</taxon>
        <taxon>Pezizomycotina</taxon>
        <taxon>Sordariomycetes</taxon>
        <taxon>Sordariomycetidae</taxon>
        <taxon>Sordariales</taxon>
        <taxon>Chaetomiaceae</taxon>
        <taxon>Achaetomium</taxon>
    </lineage>
</organism>
<dbReference type="SUPFAM" id="SSF103473">
    <property type="entry name" value="MFS general substrate transporter"/>
    <property type="match status" value="1"/>
</dbReference>
<evidence type="ECO:0000256" key="8">
    <source>
        <dbReference type="SAM" id="MobiDB-lite"/>
    </source>
</evidence>
<evidence type="ECO:0000256" key="7">
    <source>
        <dbReference type="ARBA" id="ARBA00038459"/>
    </source>
</evidence>
<feature type="transmembrane region" description="Helical" evidence="9">
    <location>
        <begin position="452"/>
        <end position="475"/>
    </location>
</feature>
<keyword evidence="4 9" id="KW-0812">Transmembrane</keyword>
<keyword evidence="5 9" id="KW-1133">Transmembrane helix</keyword>
<evidence type="ECO:0000256" key="1">
    <source>
        <dbReference type="ARBA" id="ARBA00004651"/>
    </source>
</evidence>
<dbReference type="PANTHER" id="PTHR23502:SF186">
    <property type="entry name" value="MAJOR FACILITATOR SUPERFAMILY (MFS) PROFILE DOMAIN-CONTAINING PROTEIN"/>
    <property type="match status" value="1"/>
</dbReference>
<evidence type="ECO:0000256" key="3">
    <source>
        <dbReference type="ARBA" id="ARBA00022475"/>
    </source>
</evidence>
<dbReference type="Proteomes" id="UP001303760">
    <property type="component" value="Unassembled WGS sequence"/>
</dbReference>
<keyword evidence="3" id="KW-1003">Cell membrane</keyword>
<evidence type="ECO:0000256" key="4">
    <source>
        <dbReference type="ARBA" id="ARBA00022692"/>
    </source>
</evidence>
<evidence type="ECO:0000313" key="12">
    <source>
        <dbReference type="Proteomes" id="UP001303760"/>
    </source>
</evidence>
<feature type="transmembrane region" description="Helical" evidence="9">
    <location>
        <begin position="487"/>
        <end position="507"/>
    </location>
</feature>
<feature type="transmembrane region" description="Helical" evidence="9">
    <location>
        <begin position="206"/>
        <end position="227"/>
    </location>
</feature>
<proteinExistence type="inferred from homology"/>
<evidence type="ECO:0000256" key="2">
    <source>
        <dbReference type="ARBA" id="ARBA00022448"/>
    </source>
</evidence>
<dbReference type="InterPro" id="IPR011701">
    <property type="entry name" value="MFS"/>
</dbReference>
<evidence type="ECO:0000259" key="10">
    <source>
        <dbReference type="PROSITE" id="PS50850"/>
    </source>
</evidence>
<dbReference type="InterPro" id="IPR020846">
    <property type="entry name" value="MFS_dom"/>
</dbReference>
<keyword evidence="2" id="KW-0813">Transport</keyword>
<name>A0AAN7C3S0_9PEZI</name>
<reference evidence="11" key="1">
    <citation type="journal article" date="2023" name="Mol. Phylogenet. Evol.">
        <title>Genome-scale phylogeny and comparative genomics of the fungal order Sordariales.</title>
        <authorList>
            <person name="Hensen N."/>
            <person name="Bonometti L."/>
            <person name="Westerberg I."/>
            <person name="Brannstrom I.O."/>
            <person name="Guillou S."/>
            <person name="Cros-Aarteil S."/>
            <person name="Calhoun S."/>
            <person name="Haridas S."/>
            <person name="Kuo A."/>
            <person name="Mondo S."/>
            <person name="Pangilinan J."/>
            <person name="Riley R."/>
            <person name="LaButti K."/>
            <person name="Andreopoulos B."/>
            <person name="Lipzen A."/>
            <person name="Chen C."/>
            <person name="Yan M."/>
            <person name="Daum C."/>
            <person name="Ng V."/>
            <person name="Clum A."/>
            <person name="Steindorff A."/>
            <person name="Ohm R.A."/>
            <person name="Martin F."/>
            <person name="Silar P."/>
            <person name="Natvig D.O."/>
            <person name="Lalanne C."/>
            <person name="Gautier V."/>
            <person name="Ament-Velasquez S.L."/>
            <person name="Kruys A."/>
            <person name="Hutchinson M.I."/>
            <person name="Powell A.J."/>
            <person name="Barry K."/>
            <person name="Miller A.N."/>
            <person name="Grigoriev I.V."/>
            <person name="Debuchy R."/>
            <person name="Gladieux P."/>
            <person name="Hiltunen Thoren M."/>
            <person name="Johannesson H."/>
        </authorList>
    </citation>
    <scope>NUCLEOTIDE SEQUENCE</scope>
    <source>
        <strain evidence="11">CBS 532.94</strain>
    </source>
</reference>
<dbReference type="EMBL" id="MU860321">
    <property type="protein sequence ID" value="KAK4234846.1"/>
    <property type="molecule type" value="Genomic_DNA"/>
</dbReference>
<feature type="transmembrane region" description="Helical" evidence="9">
    <location>
        <begin position="147"/>
        <end position="168"/>
    </location>
</feature>
<feature type="transmembrane region" description="Helical" evidence="9">
    <location>
        <begin position="112"/>
        <end position="135"/>
    </location>
</feature>
<dbReference type="CDD" id="cd17323">
    <property type="entry name" value="MFS_Tpo1_MDR_like"/>
    <property type="match status" value="1"/>
</dbReference>
<dbReference type="Gene3D" id="1.20.1250.20">
    <property type="entry name" value="MFS general substrate transporter like domains"/>
    <property type="match status" value="1"/>
</dbReference>
<evidence type="ECO:0000313" key="11">
    <source>
        <dbReference type="EMBL" id="KAK4234846.1"/>
    </source>
</evidence>
<dbReference type="Pfam" id="PF07690">
    <property type="entry name" value="MFS_1"/>
    <property type="match status" value="1"/>
</dbReference>
<evidence type="ECO:0000256" key="5">
    <source>
        <dbReference type="ARBA" id="ARBA00022989"/>
    </source>
</evidence>
<dbReference type="GO" id="GO:0022857">
    <property type="term" value="F:transmembrane transporter activity"/>
    <property type="evidence" value="ECO:0007669"/>
    <property type="project" value="InterPro"/>
</dbReference>
<feature type="transmembrane region" description="Helical" evidence="9">
    <location>
        <begin position="79"/>
        <end position="100"/>
    </location>
</feature>
<dbReference type="InterPro" id="IPR036259">
    <property type="entry name" value="MFS_trans_sf"/>
</dbReference>
<evidence type="ECO:0000256" key="6">
    <source>
        <dbReference type="ARBA" id="ARBA00023136"/>
    </source>
</evidence>
<feature type="domain" description="Major facilitator superfamily (MFS) profile" evidence="10">
    <location>
        <begin position="81"/>
        <end position="516"/>
    </location>
</feature>
<feature type="transmembrane region" description="Helical" evidence="9">
    <location>
        <begin position="233"/>
        <end position="255"/>
    </location>
</feature>
<dbReference type="AlphaFoldDB" id="A0AAN7C3S0"/>
<sequence>MAVVPEPAVSDNDVPQRVKDSSSRPMSCIIRSLLLPTRLDDDVCNQHYTGKGTDDDPYIVDYLPNDRQDAMTFSKGRKWAIAVLQSLSTFAVTFASSVYVSGIEGITQRFDVSGEVATLGLSLFVLGFALGPLIWAPLSELCGRKSIYVVSFAAYTAFSVAAACAPNITALLVLRFFASAFGSSAMTNTGGVIADMFSKAERGLATGLFVTAPFLGPALGPIAGAFLGETQGWRWILGLIAILGGLVWIAATLTTRETYAPFILRCRAKALSRMTGSVYVSRLDAGKPPKTLSQELSVSLTRPWILLFREPIVMLTSLYISIVYGTLYMFFAGFSIIFQGSRGWSQGTAGLPFIGVAIGICLATLAAGVDNKRYARMCAAVEAAGGVVEPEARLSTAMAASIILPIGLFLFAWTTYPSVHWILPIIGATFFSCGLVMVFISLMSYLVDSYTVYAASVLAANSVLRSLFGTAFPLFTTQMYEKLGNQWASSIPAFLVLGCLPFPFLFYKYGPQIRSKCNYASEAAKMWEMMRRRQGVMIGGERNGPERKVAGPKSWSWCGR</sequence>
<dbReference type="PROSITE" id="PS50850">
    <property type="entry name" value="MFS"/>
    <property type="match status" value="1"/>
</dbReference>
<accession>A0AAN7C3S0</accession>
<dbReference type="GO" id="GO:0005886">
    <property type="term" value="C:plasma membrane"/>
    <property type="evidence" value="ECO:0007669"/>
    <property type="project" value="UniProtKB-SubCell"/>
</dbReference>
<keyword evidence="12" id="KW-1185">Reference proteome</keyword>
<comment type="caution">
    <text evidence="11">The sequence shown here is derived from an EMBL/GenBank/DDBJ whole genome shotgun (WGS) entry which is preliminary data.</text>
</comment>
<gene>
    <name evidence="11" type="ORF">C8A03DRAFT_18315</name>
</gene>
<comment type="similarity">
    <text evidence="7">Belongs to the major facilitator superfamily. DHA1 family. Polyamines/proton antiporter (TC 2.A.1.2.16) subfamily.</text>
</comment>
<feature type="transmembrane region" description="Helical" evidence="9">
    <location>
        <begin position="394"/>
        <end position="413"/>
    </location>
</feature>
<feature type="transmembrane region" description="Helical" evidence="9">
    <location>
        <begin position="350"/>
        <end position="369"/>
    </location>
</feature>
<evidence type="ECO:0000256" key="9">
    <source>
        <dbReference type="SAM" id="Phobius"/>
    </source>
</evidence>